<dbReference type="PANTHER" id="PTHR10909">
    <property type="entry name" value="ELECTRON TRANSPORT OXIDOREDUCTASE"/>
    <property type="match status" value="1"/>
</dbReference>
<sequence>MTVVPDWVKNLSPSEPRGSDILQKERSSSSISVDKLSELVHTKEVLARQERLLSILQADPAFDKTETHSLGRVERIKRALAKGKRLHQLRQQHQWSEIDYQYASKLIGEPTPYGLHSTMFLITLRNQTTEEQKKLFLEPAERYEYIGCYAQTELGHGSNVRGLETTATWDPSDKTFIIHSPALTASKWWIGSLGKASNHAVVMAQLIIEGKNYGPHPFVVQIRDLKTHQPLENVHVGDIGPKFGYNTMDNGFLLFNHLKIPHINMLARFSEVDPETSKFVRKASPALVYGTMTWVRSNIVSDAGNALAQGVTIATRYCAVRRQFQDKDASPTSVETPVLDYAMVQARLLPLLAACYALNFTGKSMKELYEFGQSGASATALADLHATSCGLKSLSTSIAAEGLEMCRKTCGGHGYSSYSGIGSFYGDYLPNITWEGDNYMLTQQVARYLLKSARSVIAGKAPRNDTTDILETYLKRRNTGCAFDILDNDADIVKAFAWRAAAMTFDALKQRDTHKRTWNSLLIDFWRLSTAHSQYMIVKSFHDGVNSPELQKQFNDGVSVEVLKKLFRLHALTTRREGGIRVLCVWRSHN</sequence>
<dbReference type="Gene3D" id="1.10.540.10">
    <property type="entry name" value="Acyl-CoA dehydrogenase/oxidase, N-terminal domain"/>
    <property type="match status" value="1"/>
</dbReference>
<dbReference type="InterPro" id="IPR012258">
    <property type="entry name" value="Acyl-CoA_oxidase"/>
</dbReference>
<evidence type="ECO:0000259" key="16">
    <source>
        <dbReference type="Pfam" id="PF02770"/>
    </source>
</evidence>
<dbReference type="InterPro" id="IPR006091">
    <property type="entry name" value="Acyl-CoA_Oxase/DH_mid-dom"/>
</dbReference>
<evidence type="ECO:0000256" key="9">
    <source>
        <dbReference type="ARBA" id="ARBA00023002"/>
    </source>
</evidence>
<keyword evidence="9" id="KW-0560">Oxidoreductase</keyword>
<comment type="pathway">
    <text evidence="4">Lipid metabolism; peroxisomal fatty acid beta-oxidation.</text>
</comment>
<name>A0A166PJY6_9EURO</name>
<evidence type="ECO:0000256" key="13">
    <source>
        <dbReference type="PIRSR" id="PIRSR000168-1"/>
    </source>
</evidence>
<evidence type="ECO:0000313" key="20">
    <source>
        <dbReference type="Proteomes" id="UP000242877"/>
    </source>
</evidence>
<evidence type="ECO:0000259" key="17">
    <source>
        <dbReference type="Pfam" id="PF14749"/>
    </source>
</evidence>
<evidence type="ECO:0000256" key="4">
    <source>
        <dbReference type="ARBA" id="ARBA00004846"/>
    </source>
</evidence>
<evidence type="ECO:0000256" key="2">
    <source>
        <dbReference type="ARBA" id="ARBA00001974"/>
    </source>
</evidence>
<evidence type="ECO:0000256" key="7">
    <source>
        <dbReference type="ARBA" id="ARBA00022827"/>
    </source>
</evidence>
<evidence type="ECO:0000259" key="18">
    <source>
        <dbReference type="Pfam" id="PF22924"/>
    </source>
</evidence>
<dbReference type="Pfam" id="PF14749">
    <property type="entry name" value="Acyl-CoA_ox_N"/>
    <property type="match status" value="1"/>
</dbReference>
<dbReference type="Gene3D" id="1.20.140.10">
    <property type="entry name" value="Butyryl-CoA Dehydrogenase, subunit A, domain 3"/>
    <property type="match status" value="2"/>
</dbReference>
<dbReference type="GO" id="GO:0005504">
    <property type="term" value="F:fatty acid binding"/>
    <property type="evidence" value="ECO:0007669"/>
    <property type="project" value="TreeGrafter"/>
</dbReference>
<evidence type="ECO:0000256" key="6">
    <source>
        <dbReference type="ARBA" id="ARBA00022630"/>
    </source>
</evidence>
<evidence type="ECO:0000256" key="10">
    <source>
        <dbReference type="ARBA" id="ARBA00023098"/>
    </source>
</evidence>
<evidence type="ECO:0000259" key="15">
    <source>
        <dbReference type="Pfam" id="PF01756"/>
    </source>
</evidence>
<keyword evidence="20" id="KW-1185">Reference proteome</keyword>
<dbReference type="SUPFAM" id="SSF47203">
    <property type="entry name" value="Acyl-CoA dehydrogenase C-terminal domain-like"/>
    <property type="match status" value="2"/>
</dbReference>
<evidence type="ECO:0000256" key="14">
    <source>
        <dbReference type="PIRSR" id="PIRSR000168-2"/>
    </source>
</evidence>
<dbReference type="InterPro" id="IPR002655">
    <property type="entry name" value="Acyl-CoA_oxidase_C"/>
</dbReference>
<dbReference type="InterPro" id="IPR029320">
    <property type="entry name" value="Acyl-CoA_ox_N"/>
</dbReference>
<dbReference type="Pfam" id="PF02770">
    <property type="entry name" value="Acyl-CoA_dh_M"/>
    <property type="match status" value="1"/>
</dbReference>
<dbReference type="SUPFAM" id="SSF56645">
    <property type="entry name" value="Acyl-CoA dehydrogenase NM domain-like"/>
    <property type="match status" value="1"/>
</dbReference>
<proteinExistence type="inferred from homology"/>
<evidence type="ECO:0000256" key="8">
    <source>
        <dbReference type="ARBA" id="ARBA00022832"/>
    </source>
</evidence>
<dbReference type="Pfam" id="PF22924">
    <property type="entry name" value="ACOX_C_alpha1"/>
    <property type="match status" value="1"/>
</dbReference>
<dbReference type="InterPro" id="IPR046373">
    <property type="entry name" value="Acyl-CoA_Oxase/DH_mid-dom_sf"/>
</dbReference>
<dbReference type="Proteomes" id="UP000242877">
    <property type="component" value="Unassembled WGS sequence"/>
</dbReference>
<dbReference type="GO" id="GO:0033540">
    <property type="term" value="P:fatty acid beta-oxidation using acyl-CoA oxidase"/>
    <property type="evidence" value="ECO:0007669"/>
    <property type="project" value="UniProtKB-UniPathway"/>
</dbReference>
<evidence type="ECO:0000256" key="5">
    <source>
        <dbReference type="ARBA" id="ARBA00006288"/>
    </source>
</evidence>
<feature type="binding site" evidence="14">
    <location>
        <position position="152"/>
    </location>
    <ligand>
        <name>FAD</name>
        <dbReference type="ChEBI" id="CHEBI:57692"/>
    </ligand>
</feature>
<dbReference type="InterPro" id="IPR037069">
    <property type="entry name" value="AcylCoA_DH/ox_N_sf"/>
</dbReference>
<dbReference type="GO" id="GO:0055088">
    <property type="term" value="P:lipid homeostasis"/>
    <property type="evidence" value="ECO:0007669"/>
    <property type="project" value="TreeGrafter"/>
</dbReference>
<dbReference type="UniPathway" id="UPA00661"/>
<comment type="subcellular location">
    <subcellularLocation>
        <location evidence="3">Peroxisome</location>
    </subcellularLocation>
</comment>
<keyword evidence="8" id="KW-0276">Fatty acid metabolism</keyword>
<comment type="similarity">
    <text evidence="5 12">Belongs to the acyl-CoA oxidase family.</text>
</comment>
<dbReference type="PIRSF" id="PIRSF000168">
    <property type="entry name" value="Acyl-CoA_oxidase"/>
    <property type="match status" value="1"/>
</dbReference>
<feature type="domain" description="Acyl-CoA oxidase C-terminal" evidence="15">
    <location>
        <begin position="490"/>
        <end position="574"/>
    </location>
</feature>
<dbReference type="FunFam" id="1.20.140.10:FF:000015">
    <property type="entry name" value="Acyl-coenzyme A oxidase"/>
    <property type="match status" value="1"/>
</dbReference>
<feature type="domain" description="Acyl-coenzyme A oxidase N-terminal" evidence="17">
    <location>
        <begin position="33"/>
        <end position="146"/>
    </location>
</feature>
<dbReference type="EMBL" id="AZGZ01000002">
    <property type="protein sequence ID" value="KZZ97270.1"/>
    <property type="molecule type" value="Genomic_DNA"/>
</dbReference>
<gene>
    <name evidence="19" type="ORF">AAP_00913</name>
</gene>
<dbReference type="GO" id="GO:0003997">
    <property type="term" value="F:acyl-CoA oxidase activity"/>
    <property type="evidence" value="ECO:0007669"/>
    <property type="project" value="UniProtKB-EC"/>
</dbReference>
<feature type="domain" description="Acyl-CoA oxidase C-alpha1" evidence="18">
    <location>
        <begin position="289"/>
        <end position="450"/>
    </location>
</feature>
<dbReference type="OrthoDB" id="538336at2759"/>
<dbReference type="InterPro" id="IPR009100">
    <property type="entry name" value="AcylCoA_DH/oxidase_NM_dom_sf"/>
</dbReference>
<reference evidence="19 20" key="1">
    <citation type="journal article" date="2016" name="Genome Biol. Evol.">
        <title>Divergent and convergent evolution of fungal pathogenicity.</title>
        <authorList>
            <person name="Shang Y."/>
            <person name="Xiao G."/>
            <person name="Zheng P."/>
            <person name="Cen K."/>
            <person name="Zhan S."/>
            <person name="Wang C."/>
        </authorList>
    </citation>
    <scope>NUCLEOTIDE SEQUENCE [LARGE SCALE GENOMIC DNA]</scope>
    <source>
        <strain evidence="19 20">ARSEF 7405</strain>
    </source>
</reference>
<comment type="cofactor">
    <cofactor evidence="2">
        <name>FAD</name>
        <dbReference type="ChEBI" id="CHEBI:57692"/>
    </cofactor>
</comment>
<dbReference type="Pfam" id="PF01756">
    <property type="entry name" value="ACOX"/>
    <property type="match status" value="1"/>
</dbReference>
<feature type="active site" description="Proton acceptor" evidence="13">
    <location>
        <position position="435"/>
    </location>
</feature>
<evidence type="ECO:0000256" key="1">
    <source>
        <dbReference type="ARBA" id="ARBA00001201"/>
    </source>
</evidence>
<accession>A0A166PJY6</accession>
<keyword evidence="11" id="KW-0576">Peroxisome</keyword>
<feature type="binding site" evidence="14">
    <location>
        <position position="191"/>
    </location>
    <ligand>
        <name>FAD</name>
        <dbReference type="ChEBI" id="CHEBI:57692"/>
    </ligand>
</feature>
<dbReference type="AlphaFoldDB" id="A0A166PJY6"/>
<evidence type="ECO:0000256" key="11">
    <source>
        <dbReference type="ARBA" id="ARBA00023140"/>
    </source>
</evidence>
<evidence type="ECO:0000256" key="12">
    <source>
        <dbReference type="PIRNR" id="PIRNR000168"/>
    </source>
</evidence>
<comment type="catalytic activity">
    <reaction evidence="1">
        <text>a 2,3-saturated acyl-CoA + O2 = a (2E)-enoyl-CoA + H2O2</text>
        <dbReference type="Rhea" id="RHEA:38959"/>
        <dbReference type="ChEBI" id="CHEBI:15379"/>
        <dbReference type="ChEBI" id="CHEBI:16240"/>
        <dbReference type="ChEBI" id="CHEBI:58856"/>
        <dbReference type="ChEBI" id="CHEBI:65111"/>
        <dbReference type="EC" id="1.3.3.6"/>
    </reaction>
</comment>
<keyword evidence="6 12" id="KW-0285">Flavoprotein</keyword>
<evidence type="ECO:0000256" key="3">
    <source>
        <dbReference type="ARBA" id="ARBA00004275"/>
    </source>
</evidence>
<dbReference type="GO" id="GO:0005777">
    <property type="term" value="C:peroxisome"/>
    <property type="evidence" value="ECO:0007669"/>
    <property type="project" value="UniProtKB-SubCell"/>
</dbReference>
<dbReference type="InterPro" id="IPR036250">
    <property type="entry name" value="AcylCo_DH-like_C"/>
</dbReference>
<keyword evidence="7 12" id="KW-0274">FAD</keyword>
<dbReference type="PANTHER" id="PTHR10909:SF250">
    <property type="entry name" value="PEROXISOMAL ACYL-COENZYME A OXIDASE 1"/>
    <property type="match status" value="1"/>
</dbReference>
<keyword evidence="10" id="KW-0443">Lipid metabolism</keyword>
<dbReference type="Gene3D" id="2.40.110.10">
    <property type="entry name" value="Butyryl-CoA Dehydrogenase, subunit A, domain 2"/>
    <property type="match status" value="1"/>
</dbReference>
<evidence type="ECO:0000313" key="19">
    <source>
        <dbReference type="EMBL" id="KZZ97270.1"/>
    </source>
</evidence>
<dbReference type="FunFam" id="2.40.110.10:FF:000003">
    <property type="entry name" value="Acyl-coenzyme A oxidase"/>
    <property type="match status" value="1"/>
</dbReference>
<dbReference type="VEuPathDB" id="FungiDB:AAP_00913"/>
<comment type="caution">
    <text evidence="19">The sequence shown here is derived from an EMBL/GenBank/DDBJ whole genome shotgun (WGS) entry which is preliminary data.</text>
</comment>
<dbReference type="InterPro" id="IPR055060">
    <property type="entry name" value="ACOX_C_alpha1"/>
</dbReference>
<feature type="domain" description="Acyl-CoA oxidase/dehydrogenase middle" evidence="16">
    <location>
        <begin position="148"/>
        <end position="256"/>
    </location>
</feature>
<dbReference type="GO" id="GO:0071949">
    <property type="term" value="F:FAD binding"/>
    <property type="evidence" value="ECO:0007669"/>
    <property type="project" value="InterPro"/>
</dbReference>
<protein>
    <recommendedName>
        <fullName evidence="12">Acyl-coenzyme A oxidase</fullName>
    </recommendedName>
</protein>
<organism evidence="19 20">
    <name type="scientific">Ascosphaera apis ARSEF 7405</name>
    <dbReference type="NCBI Taxonomy" id="392613"/>
    <lineage>
        <taxon>Eukaryota</taxon>
        <taxon>Fungi</taxon>
        <taxon>Dikarya</taxon>
        <taxon>Ascomycota</taxon>
        <taxon>Pezizomycotina</taxon>
        <taxon>Eurotiomycetes</taxon>
        <taxon>Eurotiomycetidae</taxon>
        <taxon>Onygenales</taxon>
        <taxon>Ascosphaeraceae</taxon>
        <taxon>Ascosphaera</taxon>
    </lineage>
</organism>